<sequence>MHDDYPVQVGDPASDECVHTTVGELSTGKAAK</sequence>
<gene>
    <name evidence="3" type="ORF">ERS852408_00252</name>
    <name evidence="4" type="ORF">ERS852423_00595</name>
    <name evidence="2" type="ORF">ERS852573_02392</name>
</gene>
<dbReference type="AlphaFoldDB" id="A0A173XB86"/>
<dbReference type="EMBL" id="CYYY01000002">
    <property type="protein sequence ID" value="CUN49011.1"/>
    <property type="molecule type" value="Genomic_DNA"/>
</dbReference>
<accession>A0A173XB86</accession>
<organism evidence="4 6">
    <name type="scientific">Dorea longicatena</name>
    <dbReference type="NCBI Taxonomy" id="88431"/>
    <lineage>
        <taxon>Bacteria</taxon>
        <taxon>Bacillati</taxon>
        <taxon>Bacillota</taxon>
        <taxon>Clostridia</taxon>
        <taxon>Lachnospirales</taxon>
        <taxon>Lachnospiraceae</taxon>
        <taxon>Dorea</taxon>
    </lineage>
</organism>
<evidence type="ECO:0000256" key="1">
    <source>
        <dbReference type="SAM" id="MobiDB-lite"/>
    </source>
</evidence>
<dbReference type="EMBL" id="CYXO01000016">
    <property type="protein sequence ID" value="CUN19617.1"/>
    <property type="molecule type" value="Genomic_DNA"/>
</dbReference>
<dbReference type="Proteomes" id="UP000095380">
    <property type="component" value="Unassembled WGS sequence"/>
</dbReference>
<dbReference type="EMBL" id="CYYM01000001">
    <property type="protein sequence ID" value="CUN41653.1"/>
    <property type="molecule type" value="Genomic_DNA"/>
</dbReference>
<reference evidence="5 6" key="1">
    <citation type="submission" date="2015-09" db="EMBL/GenBank/DDBJ databases">
        <authorList>
            <consortium name="Pathogen Informatics"/>
        </authorList>
    </citation>
    <scope>NUCLEOTIDE SEQUENCE [LARGE SCALE GENOMIC DNA]</scope>
    <source>
        <strain evidence="3 5">2789STDY5608851</strain>
        <strain evidence="4 6">2789STDY5608866</strain>
        <strain evidence="2 7">2789STDY5834961</strain>
    </source>
</reference>
<evidence type="ECO:0000313" key="3">
    <source>
        <dbReference type="EMBL" id="CUN41653.1"/>
    </source>
</evidence>
<evidence type="ECO:0000313" key="5">
    <source>
        <dbReference type="Proteomes" id="UP000095380"/>
    </source>
</evidence>
<name>A0A173XB86_9FIRM</name>
<protein>
    <submittedName>
        <fullName evidence="4">Uncharacterized protein</fullName>
    </submittedName>
</protein>
<proteinExistence type="predicted"/>
<evidence type="ECO:0000313" key="2">
    <source>
        <dbReference type="EMBL" id="CUN19617.1"/>
    </source>
</evidence>
<evidence type="ECO:0000313" key="6">
    <source>
        <dbReference type="Proteomes" id="UP000095439"/>
    </source>
</evidence>
<feature type="region of interest" description="Disordered" evidence="1">
    <location>
        <begin position="1"/>
        <end position="20"/>
    </location>
</feature>
<dbReference type="Proteomes" id="UP000095439">
    <property type="component" value="Unassembled WGS sequence"/>
</dbReference>
<evidence type="ECO:0000313" key="7">
    <source>
        <dbReference type="Proteomes" id="UP000095597"/>
    </source>
</evidence>
<dbReference type="Proteomes" id="UP000095597">
    <property type="component" value="Unassembled WGS sequence"/>
</dbReference>
<evidence type="ECO:0000313" key="4">
    <source>
        <dbReference type="EMBL" id="CUN49011.1"/>
    </source>
</evidence>